<name>A0A6N1NLR6_9VIRU</name>
<dbReference type="KEGG" id="vg:80517260"/>
<evidence type="ECO:0000256" key="2">
    <source>
        <dbReference type="SAM" id="MobiDB-lite"/>
    </source>
</evidence>
<dbReference type="EMBL" id="MF405918">
    <property type="protein sequence ID" value="QKU33957.1"/>
    <property type="molecule type" value="Genomic_DNA"/>
</dbReference>
<protein>
    <submittedName>
        <fullName evidence="4">NTPase</fullName>
    </submittedName>
</protein>
<dbReference type="GO" id="GO:0016787">
    <property type="term" value="F:hydrolase activity"/>
    <property type="evidence" value="ECO:0007669"/>
    <property type="project" value="UniProtKB-KW"/>
</dbReference>
<dbReference type="InterPro" id="IPR027417">
    <property type="entry name" value="P-loop_NTPase"/>
</dbReference>
<keyword evidence="1" id="KW-0378">Hydrolase</keyword>
<dbReference type="PROSITE" id="PS51192">
    <property type="entry name" value="HELICASE_ATP_BIND_1"/>
    <property type="match status" value="1"/>
</dbReference>
<dbReference type="Gene3D" id="3.40.50.300">
    <property type="entry name" value="P-loop containing nucleotide triphosphate hydrolases"/>
    <property type="match status" value="2"/>
</dbReference>
<reference evidence="4" key="2">
    <citation type="journal article" date="2018" name="Nat. Commun.">
        <title>Tailed giant Tupanvirus possesses the most complete translational apparatus of the known virosphere.</title>
        <authorList>
            <person name="Abrahao J."/>
            <person name="Silva L."/>
            <person name="Silva L.S."/>
            <person name="Khalil J.Y.B."/>
            <person name="Rodrigues R."/>
            <person name="Arantes T."/>
            <person name="Assis F."/>
            <person name="Boratto P."/>
            <person name="Andrade M."/>
            <person name="Kroon E.G."/>
            <person name="Ribeiro B."/>
            <person name="Bergier I."/>
            <person name="Seligmann H."/>
            <person name="Ghigo E."/>
            <person name="Colson P."/>
            <person name="Levasseur A."/>
            <person name="Kroemer G."/>
            <person name="Raoult D."/>
            <person name="La Scola B."/>
        </authorList>
    </citation>
    <scope>NUCLEOTIDE SEQUENCE [LARGE SCALE GENOMIC DNA]</scope>
    <source>
        <strain evidence="4">Deep ocean</strain>
    </source>
</reference>
<evidence type="ECO:0000313" key="4">
    <source>
        <dbReference type="EMBL" id="QKU33957.1"/>
    </source>
</evidence>
<dbReference type="GO" id="GO:0003677">
    <property type="term" value="F:DNA binding"/>
    <property type="evidence" value="ECO:0007669"/>
    <property type="project" value="InterPro"/>
</dbReference>
<feature type="domain" description="Helicase ATP-binding" evidence="3">
    <location>
        <begin position="193"/>
        <end position="400"/>
    </location>
</feature>
<feature type="compositionally biased region" description="Low complexity" evidence="2">
    <location>
        <begin position="56"/>
        <end position="69"/>
    </location>
</feature>
<sequence>MDFTYFLFGINFSRNNINNQIQYGGRNNKYIKIGKKFGSNNYPKLTHQKRVDTGTASADESSSAPTSSVSKDRLLSRQRNERTNDDRVSDEYSSDDRNARKQIELYTESDPELSFGASTEEYDLEQRMLEDHTYPSPSQENFQEAIYVKRDFYIHSIPYRRKIEPEERVNEFREKCKPDFKLTESQTLLSNFINPNTPYRGVLIYWGTGVGKSCAAIAIAEKFKPMVEKYGMRIHVLVPGPLNKQNFLKEILKCTGETYLKMYQDKTMVIDEAEKTKIRKNAMNIVNQYYRIMSYRSFYKKVLGEKIREKVVTGDKVKISSRKTETGEYERDISVDRIYNLDNTLLIVDEAHNLTGNEYGDAVRKIIETSKNLRIVLLSATPMKNLADDIVELLNYLRPTNFPMERDKIFTSQRGHQMEFKPNGRDYLRRMSRGYVSYLRGADPLTFAERIDIGETPPGLSFTKVTRCFMLPFQHKTYERVVETQDDSLDRSSEAVANFVFPGLPKDKNSKDLEGYYGIEGINEIRNQLKNNSEAVNKRIASTILAQYDIKDTNSLIYLTENNRIISGDIFTEKYLKYFSIKFYTALQKINETVYGKRGPGLTFVYSNLVKVGIEVFQEVLQKNGYLEFQENISSYNIRNNTRCYFCDHTYGNHGTLSSDIPKHEFYPATYISVTGKSDENVEQIPEEKHRILGNIFNNVENKDGKFIKIVIGSKVMNEGITLRNIKEIHVLDVHFNLGKVDQVIGRGIRFCTHYDIINEENPYPKVEIHKYVISVNDGLSTEEQLYKKAELKYKLIKETERILQEEAIDCPLNRSGNIFPEELERYGNCGSKENPCPAICGYMPCEFKCGDKLLNAKYYDPERNIYKKVAKSELDYSTYNNSLASEEIEYAKSKIKEMFHLEHVYTLRDILKYVKKSYPLDKRDMFDDYYVYQALDELIPITGNDFNNFHDTITDKYNRPGYLIYRDRYYIFQPFDENEELPMSYRRNYRPSIINRLSLKDYIHNTAEYKYYKQSHQNEVDTEEILPMFTTKNYDFESIQEYYDSREEFDYVGIIDQESTRRKIRKPDEIKDEFKIRGKRPKILSKKRETGVPSFKGAVCKTSKDKQFLLNIAEKLNLTIRDTNVRTDICDTIRDKLFDLEKYSTTKDGNKMTYLIIPANHPTIPFPLNNEDRLKHILNDIQRQTRTSVNPSIDVVPSTGKFDDINYVKYRVIFDSSMDRFSEILEQHGAQKEGNKWIIVVE</sequence>
<dbReference type="SMART" id="SM00487">
    <property type="entry name" value="DEXDc"/>
    <property type="match status" value="1"/>
</dbReference>
<proteinExistence type="predicted"/>
<dbReference type="InterPro" id="IPR006935">
    <property type="entry name" value="Helicase/UvrB_N"/>
</dbReference>
<feature type="compositionally biased region" description="Basic and acidic residues" evidence="2">
    <location>
        <begin position="70"/>
        <end position="100"/>
    </location>
</feature>
<feature type="region of interest" description="Disordered" evidence="2">
    <location>
        <begin position="42"/>
        <end position="100"/>
    </location>
</feature>
<organism evidence="4">
    <name type="scientific">Tupanvirus deep ocean</name>
    <dbReference type="NCBI Taxonomy" id="2126984"/>
    <lineage>
        <taxon>Viruses</taxon>
        <taxon>Varidnaviria</taxon>
        <taxon>Bamfordvirae</taxon>
        <taxon>Nucleocytoviricota</taxon>
        <taxon>Megaviricetes</taxon>
        <taxon>Imitervirales</taxon>
        <taxon>Mimiviridae</taxon>
        <taxon>Megamimivirinae</taxon>
        <taxon>Tupanvirus</taxon>
        <taxon>Tupanvirus altamarinense</taxon>
    </lineage>
</organism>
<dbReference type="GeneID" id="80517260"/>
<dbReference type="GO" id="GO:0005524">
    <property type="term" value="F:ATP binding"/>
    <property type="evidence" value="ECO:0007669"/>
    <property type="project" value="InterPro"/>
</dbReference>
<accession>A0A6N1NLR6</accession>
<evidence type="ECO:0000256" key="1">
    <source>
        <dbReference type="ARBA" id="ARBA00022801"/>
    </source>
</evidence>
<evidence type="ECO:0000259" key="3">
    <source>
        <dbReference type="PROSITE" id="PS51192"/>
    </source>
</evidence>
<dbReference type="RefSeq" id="YP_010780569.1">
    <property type="nucleotide sequence ID" value="NC_075038.1"/>
</dbReference>
<dbReference type="InterPro" id="IPR014001">
    <property type="entry name" value="Helicase_ATP-bd"/>
</dbReference>
<reference evidence="4" key="1">
    <citation type="submission" date="2017-06" db="EMBL/GenBank/DDBJ databases">
        <authorList>
            <person name="Assis F.L."/>
            <person name="Abrahao J.S."/>
            <person name="Silva L."/>
            <person name="Khalil J.B."/>
            <person name="Rodrigues R."/>
            <person name="Silva L.S."/>
            <person name="Boratto P."/>
            <person name="Andrade M."/>
            <person name="Kroon E.G."/>
            <person name="Ribeiro B."/>
            <person name="Bergier I."/>
            <person name="Seligmann H."/>
            <person name="Ghigo E."/>
            <person name="Colson P."/>
            <person name="Levasseur A."/>
            <person name="Raoult D."/>
            <person name="Scola B.L."/>
        </authorList>
    </citation>
    <scope>NUCLEOTIDE SEQUENCE</scope>
    <source>
        <strain evidence="4">Deep ocean</strain>
    </source>
</reference>
<dbReference type="Pfam" id="PF04851">
    <property type="entry name" value="ResIII"/>
    <property type="match status" value="1"/>
</dbReference>
<dbReference type="SUPFAM" id="SSF52540">
    <property type="entry name" value="P-loop containing nucleoside triphosphate hydrolases"/>
    <property type="match status" value="2"/>
</dbReference>